<reference evidence="2 3" key="1">
    <citation type="submission" date="2017-09" db="EMBL/GenBank/DDBJ databases">
        <title>Depth-based differentiation of microbial function through sediment-hosted aquifers and enrichment of novel symbionts in the deep terrestrial subsurface.</title>
        <authorList>
            <person name="Probst A.J."/>
            <person name="Ladd B."/>
            <person name="Jarett J.K."/>
            <person name="Geller-Mcgrath D.E."/>
            <person name="Sieber C.M."/>
            <person name="Emerson J.B."/>
            <person name="Anantharaman K."/>
            <person name="Thomas B.C."/>
            <person name="Malmstrom R."/>
            <person name="Stieglmeier M."/>
            <person name="Klingl A."/>
            <person name="Woyke T."/>
            <person name="Ryan C.M."/>
            <person name="Banfield J.F."/>
        </authorList>
    </citation>
    <scope>NUCLEOTIDE SEQUENCE [LARGE SCALE GENOMIC DNA]</scope>
    <source>
        <strain evidence="2">CG22_combo_CG10-13_8_21_14_all_39_12</strain>
    </source>
</reference>
<dbReference type="EMBL" id="PCSU01000080">
    <property type="protein sequence ID" value="PIP56138.1"/>
    <property type="molecule type" value="Genomic_DNA"/>
</dbReference>
<proteinExistence type="predicted"/>
<organism evidence="2 3">
    <name type="scientific">candidate division WWE3 bacterium CG22_combo_CG10-13_8_21_14_all_39_12</name>
    <dbReference type="NCBI Taxonomy" id="1975094"/>
    <lineage>
        <taxon>Bacteria</taxon>
        <taxon>Katanobacteria</taxon>
    </lineage>
</organism>
<dbReference type="AlphaFoldDB" id="A0A2H0BGM0"/>
<evidence type="ECO:0008006" key="4">
    <source>
        <dbReference type="Google" id="ProtNLM"/>
    </source>
</evidence>
<dbReference type="Proteomes" id="UP000228495">
    <property type="component" value="Unassembled WGS sequence"/>
</dbReference>
<evidence type="ECO:0000256" key="1">
    <source>
        <dbReference type="SAM" id="MobiDB-lite"/>
    </source>
</evidence>
<evidence type="ECO:0000313" key="2">
    <source>
        <dbReference type="EMBL" id="PIP56138.1"/>
    </source>
</evidence>
<accession>A0A2H0BGM0</accession>
<protein>
    <recommendedName>
        <fullName evidence="4">Antitoxin</fullName>
    </recommendedName>
</protein>
<sequence>METISTSQLRTKSSDLIKTLANGSQVTLIHRSTKVGVISPTTNDITPQTKTASTEGLKDLVRSMPKSRNLSDEKRKTAYLKHLSQKYG</sequence>
<feature type="region of interest" description="Disordered" evidence="1">
    <location>
        <begin position="39"/>
        <end position="88"/>
    </location>
</feature>
<comment type="caution">
    <text evidence="2">The sequence shown here is derived from an EMBL/GenBank/DDBJ whole genome shotgun (WGS) entry which is preliminary data.</text>
</comment>
<evidence type="ECO:0000313" key="3">
    <source>
        <dbReference type="Proteomes" id="UP000228495"/>
    </source>
</evidence>
<feature type="compositionally biased region" description="Polar residues" evidence="1">
    <location>
        <begin position="39"/>
        <end position="54"/>
    </location>
</feature>
<name>A0A2H0BGM0_UNCKA</name>
<gene>
    <name evidence="2" type="ORF">COX05_04615</name>
</gene>